<gene>
    <name evidence="1" type="ORF">MANES_12G090300</name>
</gene>
<proteinExistence type="predicted"/>
<dbReference type="AlphaFoldDB" id="A0A2C9UUV9"/>
<dbReference type="EMBL" id="CM004398">
    <property type="protein sequence ID" value="OAY35311.1"/>
    <property type="molecule type" value="Genomic_DNA"/>
</dbReference>
<evidence type="ECO:0000313" key="1">
    <source>
        <dbReference type="EMBL" id="OAY35311.1"/>
    </source>
</evidence>
<protein>
    <submittedName>
        <fullName evidence="1">Uncharacterized protein</fullName>
    </submittedName>
</protein>
<sequence length="34" mass="4032">MKINKFVPVYFESSVYFPFEAVMLQSPLLKMSIF</sequence>
<reference evidence="1" key="1">
    <citation type="submission" date="2016-02" db="EMBL/GenBank/DDBJ databases">
        <title>WGS assembly of Manihot esculenta.</title>
        <authorList>
            <person name="Bredeson J.V."/>
            <person name="Prochnik S.E."/>
            <person name="Lyons J.B."/>
            <person name="Schmutz J."/>
            <person name="Grimwood J."/>
            <person name="Vrebalov J."/>
            <person name="Bart R.S."/>
            <person name="Amuge T."/>
            <person name="Ferguson M.E."/>
            <person name="Green R."/>
            <person name="Putnam N."/>
            <person name="Stites J."/>
            <person name="Rounsley S."/>
            <person name="Rokhsar D.S."/>
        </authorList>
    </citation>
    <scope>NUCLEOTIDE SEQUENCE [LARGE SCALE GENOMIC DNA]</scope>
    <source>
        <tissue evidence="1">Leaf</tissue>
    </source>
</reference>
<accession>A0A2C9UUV9</accession>
<organism evidence="1">
    <name type="scientific">Manihot esculenta</name>
    <name type="common">Cassava</name>
    <name type="synonym">Jatropha manihot</name>
    <dbReference type="NCBI Taxonomy" id="3983"/>
    <lineage>
        <taxon>Eukaryota</taxon>
        <taxon>Viridiplantae</taxon>
        <taxon>Streptophyta</taxon>
        <taxon>Embryophyta</taxon>
        <taxon>Tracheophyta</taxon>
        <taxon>Spermatophyta</taxon>
        <taxon>Magnoliopsida</taxon>
        <taxon>eudicotyledons</taxon>
        <taxon>Gunneridae</taxon>
        <taxon>Pentapetalae</taxon>
        <taxon>rosids</taxon>
        <taxon>fabids</taxon>
        <taxon>Malpighiales</taxon>
        <taxon>Euphorbiaceae</taxon>
        <taxon>Crotonoideae</taxon>
        <taxon>Manihoteae</taxon>
        <taxon>Manihot</taxon>
    </lineage>
</organism>
<name>A0A2C9UUV9_MANES</name>